<keyword evidence="3" id="KW-1185">Reference proteome</keyword>
<evidence type="ECO:0000313" key="3">
    <source>
        <dbReference type="Proteomes" id="UP000218151"/>
    </source>
</evidence>
<reference evidence="3" key="1">
    <citation type="submission" date="2017-09" db="EMBL/GenBank/DDBJ databases">
        <authorList>
            <person name="Feng G."/>
            <person name="Zhu H."/>
        </authorList>
    </citation>
    <scope>NUCLEOTIDE SEQUENCE [LARGE SCALE GENOMIC DNA]</scope>
    <source>
        <strain evidence="3">1PNM-20</strain>
    </source>
</reference>
<protein>
    <recommendedName>
        <fullName evidence="1">PilZ domain-containing protein</fullName>
    </recommendedName>
</protein>
<dbReference type="Pfam" id="PF07238">
    <property type="entry name" value="PilZ"/>
    <property type="match status" value="1"/>
</dbReference>
<dbReference type="InterPro" id="IPR009875">
    <property type="entry name" value="PilZ_domain"/>
</dbReference>
<dbReference type="Gene3D" id="2.40.10.220">
    <property type="entry name" value="predicted glycosyltransferase like domains"/>
    <property type="match status" value="1"/>
</dbReference>
<dbReference type="EMBL" id="NSLI01000003">
    <property type="protein sequence ID" value="PAX07669.1"/>
    <property type="molecule type" value="Genomic_DNA"/>
</dbReference>
<gene>
    <name evidence="2" type="ORF">CKY28_08465</name>
</gene>
<name>A0A2A2SEJ6_9SPHN</name>
<dbReference type="SUPFAM" id="SSF141371">
    <property type="entry name" value="PilZ domain-like"/>
    <property type="match status" value="1"/>
</dbReference>
<dbReference type="Proteomes" id="UP000218151">
    <property type="component" value="Unassembled WGS sequence"/>
</dbReference>
<organism evidence="2 3">
    <name type="scientific">Sphingomonas lenta</name>
    <dbReference type="NCBI Taxonomy" id="1141887"/>
    <lineage>
        <taxon>Bacteria</taxon>
        <taxon>Pseudomonadati</taxon>
        <taxon>Pseudomonadota</taxon>
        <taxon>Alphaproteobacteria</taxon>
        <taxon>Sphingomonadales</taxon>
        <taxon>Sphingomonadaceae</taxon>
        <taxon>Sphingomonas</taxon>
    </lineage>
</organism>
<evidence type="ECO:0000313" key="2">
    <source>
        <dbReference type="EMBL" id="PAX07669.1"/>
    </source>
</evidence>
<dbReference type="GO" id="GO:0035438">
    <property type="term" value="F:cyclic-di-GMP binding"/>
    <property type="evidence" value="ECO:0007669"/>
    <property type="project" value="InterPro"/>
</dbReference>
<evidence type="ECO:0000259" key="1">
    <source>
        <dbReference type="Pfam" id="PF07238"/>
    </source>
</evidence>
<accession>A0A2A2SEJ6</accession>
<proteinExistence type="predicted"/>
<feature type="domain" description="PilZ" evidence="1">
    <location>
        <begin position="9"/>
        <end position="94"/>
    </location>
</feature>
<dbReference type="RefSeq" id="WP_095997911.1">
    <property type="nucleotide sequence ID" value="NZ_NSLI01000003.1"/>
</dbReference>
<dbReference type="AlphaFoldDB" id="A0A2A2SEJ6"/>
<comment type="caution">
    <text evidence="2">The sequence shown here is derived from an EMBL/GenBank/DDBJ whole genome shotgun (WGS) entry which is preliminary data.</text>
</comment>
<sequence length="103" mass="11229">MEGSNVRRLRASQRFKLFLPTCMRLGHELVHCNILDLSVSGALVTATRPAAIGVTVFLRVGDRARAARVVRRDGRQFGVEFAVPLTAEEVGALVQADRRSAVA</sequence>